<evidence type="ECO:0000313" key="2">
    <source>
        <dbReference type="EMBL" id="KAF7557891.1"/>
    </source>
</evidence>
<protein>
    <recommendedName>
        <fullName evidence="1">Cyanovirin-N domain-containing protein</fullName>
    </recommendedName>
</protein>
<dbReference type="Gene3D" id="2.30.60.10">
    <property type="entry name" value="Cyanovirin-N"/>
    <property type="match status" value="1"/>
</dbReference>
<dbReference type="Proteomes" id="UP000722485">
    <property type="component" value="Unassembled WGS sequence"/>
</dbReference>
<dbReference type="SUPFAM" id="SSF51322">
    <property type="entry name" value="Cyanovirin-N"/>
    <property type="match status" value="1"/>
</dbReference>
<organism evidence="2 3">
    <name type="scientific">Cylindrodendrum hubeiense</name>
    <dbReference type="NCBI Taxonomy" id="595255"/>
    <lineage>
        <taxon>Eukaryota</taxon>
        <taxon>Fungi</taxon>
        <taxon>Dikarya</taxon>
        <taxon>Ascomycota</taxon>
        <taxon>Pezizomycotina</taxon>
        <taxon>Sordariomycetes</taxon>
        <taxon>Hypocreomycetidae</taxon>
        <taxon>Hypocreales</taxon>
        <taxon>Nectriaceae</taxon>
        <taxon>Cylindrodendrum</taxon>
    </lineage>
</organism>
<name>A0A9P5HNJ9_9HYPO</name>
<feature type="domain" description="Cyanovirin-N" evidence="1">
    <location>
        <begin position="2"/>
        <end position="105"/>
    </location>
</feature>
<dbReference type="PANTHER" id="PTHR42076:SF1">
    <property type="entry name" value="CYANOVIRIN-N DOMAIN-CONTAINING PROTEIN"/>
    <property type="match status" value="1"/>
</dbReference>
<proteinExistence type="predicted"/>
<comment type="caution">
    <text evidence="2">The sequence shown here is derived from an EMBL/GenBank/DDBJ whole genome shotgun (WGS) entry which is preliminary data.</text>
</comment>
<dbReference type="InterPro" id="IPR011058">
    <property type="entry name" value="Cyanovirin-N"/>
</dbReference>
<dbReference type="OrthoDB" id="2441380at2759"/>
<gene>
    <name evidence="2" type="ORF">G7Z17_g273</name>
</gene>
<dbReference type="AlphaFoldDB" id="A0A9P5HNJ9"/>
<dbReference type="PANTHER" id="PTHR42076">
    <property type="entry name" value="CYANOVIRIN-N HOMOLOG"/>
    <property type="match status" value="1"/>
</dbReference>
<dbReference type="InterPro" id="IPR036673">
    <property type="entry name" value="Cyanovirin-N_sf"/>
</dbReference>
<dbReference type="SMART" id="SM01111">
    <property type="entry name" value="CVNH"/>
    <property type="match status" value="1"/>
</dbReference>
<evidence type="ECO:0000313" key="3">
    <source>
        <dbReference type="Proteomes" id="UP000722485"/>
    </source>
</evidence>
<sequence length="107" mass="11700">MSFHHSAEDISLEDGHILVAKLGNGDGDMVDATFDLNYYIGNDNGSFQWGGENFSESSEDISFSLEGDDNSPILRATLHNVDGEGIERDLNLAERISNSNGEFIFLA</sequence>
<evidence type="ECO:0000259" key="1">
    <source>
        <dbReference type="SMART" id="SM01111"/>
    </source>
</evidence>
<keyword evidence="3" id="KW-1185">Reference proteome</keyword>
<accession>A0A9P5HNJ9</accession>
<dbReference type="Pfam" id="PF08881">
    <property type="entry name" value="CVNH"/>
    <property type="match status" value="1"/>
</dbReference>
<dbReference type="EMBL" id="JAANBB010000002">
    <property type="protein sequence ID" value="KAF7557891.1"/>
    <property type="molecule type" value="Genomic_DNA"/>
</dbReference>
<reference evidence="2" key="1">
    <citation type="submission" date="2020-03" db="EMBL/GenBank/DDBJ databases">
        <title>Draft Genome Sequence of Cylindrodendrum hubeiense.</title>
        <authorList>
            <person name="Buettner E."/>
            <person name="Kellner H."/>
        </authorList>
    </citation>
    <scope>NUCLEOTIDE SEQUENCE</scope>
    <source>
        <strain evidence="2">IHI 201604</strain>
    </source>
</reference>